<feature type="compositionally biased region" description="Pro residues" evidence="1">
    <location>
        <begin position="17"/>
        <end position="28"/>
    </location>
</feature>
<name>A0AAX6G8V4_IRIPA</name>
<dbReference type="EMBL" id="JANAVB010021799">
    <property type="protein sequence ID" value="KAJ6824787.1"/>
    <property type="molecule type" value="Genomic_DNA"/>
</dbReference>
<reference evidence="2" key="1">
    <citation type="journal article" date="2023" name="GigaByte">
        <title>Genome assembly of the bearded iris, Iris pallida Lam.</title>
        <authorList>
            <person name="Bruccoleri R.E."/>
            <person name="Oakeley E.J."/>
            <person name="Faust A.M.E."/>
            <person name="Altorfer M."/>
            <person name="Dessus-Babus S."/>
            <person name="Burckhardt D."/>
            <person name="Oertli M."/>
            <person name="Naumann U."/>
            <person name="Petersen F."/>
            <person name="Wong J."/>
        </authorList>
    </citation>
    <scope>NUCLEOTIDE SEQUENCE</scope>
    <source>
        <strain evidence="2">GSM-AAB239-AS_SAM_17_03QT</strain>
    </source>
</reference>
<sequence length="127" mass="13944">MADNHHHQHNHSISTHRPPPFPTSPRPRPNATARTFVTTTGSRSGQLPSLSQTPSPPQTLAPPQTTITPATAYGHRLPTRQPRPTPSNHSRDKEVREKNLGAAPWRACFPPSAALAPRRRPHSSART</sequence>
<feature type="compositionally biased region" description="Polar residues" evidence="1">
    <location>
        <begin position="32"/>
        <end position="45"/>
    </location>
</feature>
<proteinExistence type="predicted"/>
<evidence type="ECO:0000313" key="3">
    <source>
        <dbReference type="Proteomes" id="UP001140949"/>
    </source>
</evidence>
<evidence type="ECO:0000313" key="2">
    <source>
        <dbReference type="EMBL" id="KAJ6824787.1"/>
    </source>
</evidence>
<feature type="compositionally biased region" description="Basic and acidic residues" evidence="1">
    <location>
        <begin position="89"/>
        <end position="99"/>
    </location>
</feature>
<keyword evidence="3" id="KW-1185">Reference proteome</keyword>
<feature type="compositionally biased region" description="Low complexity" evidence="1">
    <location>
        <begin position="61"/>
        <end position="72"/>
    </location>
</feature>
<feature type="region of interest" description="Disordered" evidence="1">
    <location>
        <begin position="1"/>
        <end position="127"/>
    </location>
</feature>
<reference evidence="2" key="2">
    <citation type="submission" date="2023-04" db="EMBL/GenBank/DDBJ databases">
        <authorList>
            <person name="Bruccoleri R.E."/>
            <person name="Oakeley E.J."/>
            <person name="Faust A.-M."/>
            <person name="Dessus-Babus S."/>
            <person name="Altorfer M."/>
            <person name="Burckhardt D."/>
            <person name="Oertli M."/>
            <person name="Naumann U."/>
            <person name="Petersen F."/>
            <person name="Wong J."/>
        </authorList>
    </citation>
    <scope>NUCLEOTIDE SEQUENCE</scope>
    <source>
        <strain evidence="2">GSM-AAB239-AS_SAM_17_03QT</strain>
        <tissue evidence="2">Leaf</tissue>
    </source>
</reference>
<dbReference type="AlphaFoldDB" id="A0AAX6G8V4"/>
<dbReference type="Proteomes" id="UP001140949">
    <property type="component" value="Unassembled WGS sequence"/>
</dbReference>
<feature type="compositionally biased region" description="Basic residues" evidence="1">
    <location>
        <begin position="1"/>
        <end position="10"/>
    </location>
</feature>
<evidence type="ECO:0000256" key="1">
    <source>
        <dbReference type="SAM" id="MobiDB-lite"/>
    </source>
</evidence>
<feature type="compositionally biased region" description="Basic residues" evidence="1">
    <location>
        <begin position="117"/>
        <end position="127"/>
    </location>
</feature>
<organism evidence="2 3">
    <name type="scientific">Iris pallida</name>
    <name type="common">Sweet iris</name>
    <dbReference type="NCBI Taxonomy" id="29817"/>
    <lineage>
        <taxon>Eukaryota</taxon>
        <taxon>Viridiplantae</taxon>
        <taxon>Streptophyta</taxon>
        <taxon>Embryophyta</taxon>
        <taxon>Tracheophyta</taxon>
        <taxon>Spermatophyta</taxon>
        <taxon>Magnoliopsida</taxon>
        <taxon>Liliopsida</taxon>
        <taxon>Asparagales</taxon>
        <taxon>Iridaceae</taxon>
        <taxon>Iridoideae</taxon>
        <taxon>Irideae</taxon>
        <taxon>Iris</taxon>
    </lineage>
</organism>
<gene>
    <name evidence="2" type="ORF">M6B38_380345</name>
</gene>
<accession>A0AAX6G8V4</accession>
<protein>
    <submittedName>
        <fullName evidence="2">Mastermind-like domain-containing protein 1 isoform X2</fullName>
    </submittedName>
</protein>
<comment type="caution">
    <text evidence="2">The sequence shown here is derived from an EMBL/GenBank/DDBJ whole genome shotgun (WGS) entry which is preliminary data.</text>
</comment>